<dbReference type="Pfam" id="PF00782">
    <property type="entry name" value="DSPc"/>
    <property type="match status" value="1"/>
</dbReference>
<dbReference type="PROSITE" id="PS50054">
    <property type="entry name" value="TYR_PHOSPHATASE_DUAL"/>
    <property type="match status" value="1"/>
</dbReference>
<keyword evidence="4" id="KW-0904">Protein phosphatase</keyword>
<evidence type="ECO:0000259" key="7">
    <source>
        <dbReference type="PROSITE" id="PS50056"/>
    </source>
</evidence>
<feature type="domain" description="Tyrosine-protein phosphatase" evidence="6">
    <location>
        <begin position="152"/>
        <end position="305"/>
    </location>
</feature>
<evidence type="ECO:0000313" key="8">
    <source>
        <dbReference type="EMBL" id="TPP55009.1"/>
    </source>
</evidence>
<dbReference type="InterPro" id="IPR000340">
    <property type="entry name" value="Dual-sp_phosphatase_cat-dom"/>
</dbReference>
<dbReference type="EC" id="3.1.3.48" evidence="2"/>
<feature type="domain" description="Tyrosine specific protein phosphatases" evidence="7">
    <location>
        <begin position="221"/>
        <end position="284"/>
    </location>
</feature>
<dbReference type="PANTHER" id="PTHR10159:SF530">
    <property type="entry name" value="DUAL SPECIFICITY PROTEIN PHOSPHATASE DDB_G0271350-RELATED"/>
    <property type="match status" value="1"/>
</dbReference>
<dbReference type="InterPro" id="IPR000387">
    <property type="entry name" value="Tyr_Pase_dom"/>
</dbReference>
<dbReference type="GO" id="GO:0005737">
    <property type="term" value="C:cytoplasm"/>
    <property type="evidence" value="ECO:0007669"/>
    <property type="project" value="TreeGrafter"/>
</dbReference>
<evidence type="ECO:0000256" key="1">
    <source>
        <dbReference type="ARBA" id="ARBA00008601"/>
    </source>
</evidence>
<dbReference type="InterPro" id="IPR016130">
    <property type="entry name" value="Tyr_Pase_AS"/>
</dbReference>
<evidence type="ECO:0000256" key="3">
    <source>
        <dbReference type="ARBA" id="ARBA00022801"/>
    </source>
</evidence>
<evidence type="ECO:0000256" key="5">
    <source>
        <dbReference type="SAM" id="MobiDB-lite"/>
    </source>
</evidence>
<feature type="compositionally biased region" description="Basic residues" evidence="5">
    <location>
        <begin position="81"/>
        <end position="92"/>
    </location>
</feature>
<accession>A0A504Y4K3</accession>
<sequence length="554" mass="59618">MQRSGGGGSAAGVSVRETSSPRSTPELPPNSFRGGLNFGDFPEHTGSSGGNASVRRSLSTSPAPSPARRPSCSAEEAAKGSIHRTRKKKKGRPQNALFMLANSMGGGATPATAGSQVVDLRALDPSPCPSRGSRSPLRSCHVHERGSRCEDVPATQILEFLYLGSVKDAQDAAFLARHQIRYIINVSQEEYWSVDKKVQIFTFKVDDSATADIAALFQPTRDLINSIRGRYYRYARGESSTRPAVLVHCQKGRSRSATIVLAYLIYTNGWSVAEAMKYVGARRPCAEPNIGFMEELRKLQESLSFEERTRRYSELCWFMRNLNAETSQSHVRELFEKRIGMVRHVVTYVVAGGGAGNVADGGTVGNCGDGSRVTVQRDTRFSASWPAAPSTGDSDAADSLVAFDLGAALGKQNDGLDDQRAAKDSDTHAYKDASAAVSLLRGPSTEKTMLCFVFFTCREDVLHGIKSGQFQQLLLQLPSAAGKQIKYATGPKLKKIMTEHQSMSSSFVQDMAGFSDHATTRTGGESAAADADGAVQTQGVVAPASKEADVTRPV</sequence>
<dbReference type="VEuPathDB" id="TriTrypDB:LdCL_080005900"/>
<evidence type="ECO:0000256" key="4">
    <source>
        <dbReference type="ARBA" id="ARBA00022912"/>
    </source>
</evidence>
<dbReference type="InterPro" id="IPR029021">
    <property type="entry name" value="Prot-tyrosine_phosphatase-like"/>
</dbReference>
<dbReference type="EMBL" id="RHLD01000057">
    <property type="protein sequence ID" value="TPP55009.1"/>
    <property type="molecule type" value="Genomic_DNA"/>
</dbReference>
<dbReference type="GO" id="GO:0043409">
    <property type="term" value="P:negative regulation of MAPK cascade"/>
    <property type="evidence" value="ECO:0007669"/>
    <property type="project" value="TreeGrafter"/>
</dbReference>
<feature type="region of interest" description="Disordered" evidence="5">
    <location>
        <begin position="1"/>
        <end position="94"/>
    </location>
</feature>
<dbReference type="GO" id="GO:0004725">
    <property type="term" value="F:protein tyrosine phosphatase activity"/>
    <property type="evidence" value="ECO:0007669"/>
    <property type="project" value="UniProtKB-EC"/>
</dbReference>
<proteinExistence type="inferred from homology"/>
<dbReference type="AlphaFoldDB" id="A0A504Y4K3"/>
<dbReference type="Gene3D" id="3.90.190.10">
    <property type="entry name" value="Protein tyrosine phosphatase superfamily"/>
    <property type="match status" value="1"/>
</dbReference>
<dbReference type="InterPro" id="IPR020422">
    <property type="entry name" value="TYR_PHOSPHATASE_DUAL_dom"/>
</dbReference>
<dbReference type="SUPFAM" id="SSF52799">
    <property type="entry name" value="(Phosphotyrosine protein) phosphatases II"/>
    <property type="match status" value="1"/>
</dbReference>
<protein>
    <recommendedName>
        <fullName evidence="2">protein-tyrosine-phosphatase</fullName>
        <ecNumber evidence="2">3.1.3.48</ecNumber>
    </recommendedName>
</protein>
<evidence type="ECO:0000313" key="9">
    <source>
        <dbReference type="Proteomes" id="UP000318821"/>
    </source>
</evidence>
<reference evidence="9" key="1">
    <citation type="submission" date="2019-02" db="EMBL/GenBank/DDBJ databases">
        <title>FDA dAtabase for Regulatory Grade micrObial Sequences (FDA-ARGOS): Supporting development and validation of Infectious Disease Dx tests.</title>
        <authorList>
            <person name="Duncan R."/>
            <person name="Fisher C."/>
            <person name="Tallon L."/>
            <person name="Sadzewicz L."/>
            <person name="Sengamalay N."/>
            <person name="Ott S."/>
            <person name="Godinez A."/>
            <person name="Nagaraj S."/>
            <person name="Vavikolanu K."/>
            <person name="Vyas G."/>
            <person name="Nadendla S."/>
            <person name="Aluvathingal J."/>
            <person name="Sichtig H."/>
        </authorList>
    </citation>
    <scope>NUCLEOTIDE SEQUENCE [LARGE SCALE GENOMIC DNA]</scope>
    <source>
        <strain evidence="9">FDAARGOS_360</strain>
    </source>
</reference>
<dbReference type="SMART" id="SM00195">
    <property type="entry name" value="DSPc"/>
    <property type="match status" value="1"/>
</dbReference>
<evidence type="ECO:0000259" key="6">
    <source>
        <dbReference type="PROSITE" id="PS50054"/>
    </source>
</evidence>
<dbReference type="PANTHER" id="PTHR10159">
    <property type="entry name" value="DUAL SPECIFICITY PROTEIN PHOSPHATASE"/>
    <property type="match status" value="1"/>
</dbReference>
<dbReference type="CDD" id="cd14498">
    <property type="entry name" value="DSP"/>
    <property type="match status" value="1"/>
</dbReference>
<dbReference type="Proteomes" id="UP000318821">
    <property type="component" value="Unassembled WGS sequence"/>
</dbReference>
<comment type="similarity">
    <text evidence="1">Belongs to the protein-tyrosine phosphatase family. Non-receptor class dual specificity subfamily.</text>
</comment>
<dbReference type="PROSITE" id="PS00383">
    <property type="entry name" value="TYR_PHOSPHATASE_1"/>
    <property type="match status" value="1"/>
</dbReference>
<gene>
    <name evidence="8" type="ORF">CGC20_23385</name>
</gene>
<comment type="caution">
    <text evidence="8">The sequence shown here is derived from an EMBL/GenBank/DDBJ whole genome shotgun (WGS) entry which is preliminary data.</text>
</comment>
<keyword evidence="3" id="KW-0378">Hydrolase</keyword>
<dbReference type="VEuPathDB" id="TriTrypDB:LdBPK_080100.1"/>
<dbReference type="PROSITE" id="PS50056">
    <property type="entry name" value="TYR_PHOSPHATASE_2"/>
    <property type="match status" value="1"/>
</dbReference>
<organism evidence="8 9">
    <name type="scientific">Leishmania donovani</name>
    <dbReference type="NCBI Taxonomy" id="5661"/>
    <lineage>
        <taxon>Eukaryota</taxon>
        <taxon>Discoba</taxon>
        <taxon>Euglenozoa</taxon>
        <taxon>Kinetoplastea</taxon>
        <taxon>Metakinetoplastina</taxon>
        <taxon>Trypanosomatida</taxon>
        <taxon>Trypanosomatidae</taxon>
        <taxon>Leishmaniinae</taxon>
        <taxon>Leishmania</taxon>
    </lineage>
</organism>
<feature type="compositionally biased region" description="Gly residues" evidence="5">
    <location>
        <begin position="1"/>
        <end position="10"/>
    </location>
</feature>
<name>A0A504Y4K3_LEIDO</name>
<evidence type="ECO:0000256" key="2">
    <source>
        <dbReference type="ARBA" id="ARBA00013064"/>
    </source>
</evidence>
<dbReference type="VEuPathDB" id="TriTrypDB:LDHU3_08.0120"/>
<feature type="compositionally biased region" description="Low complexity" evidence="5">
    <location>
        <begin position="55"/>
        <end position="74"/>
    </location>
</feature>